<gene>
    <name evidence="1" type="ORF">M6B38_192340</name>
</gene>
<dbReference type="AlphaFoldDB" id="A0AAX6EEY5"/>
<keyword evidence="2" id="KW-1185">Reference proteome</keyword>
<organism evidence="1 2">
    <name type="scientific">Iris pallida</name>
    <name type="common">Sweet iris</name>
    <dbReference type="NCBI Taxonomy" id="29817"/>
    <lineage>
        <taxon>Eukaryota</taxon>
        <taxon>Viridiplantae</taxon>
        <taxon>Streptophyta</taxon>
        <taxon>Embryophyta</taxon>
        <taxon>Tracheophyta</taxon>
        <taxon>Spermatophyta</taxon>
        <taxon>Magnoliopsida</taxon>
        <taxon>Liliopsida</taxon>
        <taxon>Asparagales</taxon>
        <taxon>Iridaceae</taxon>
        <taxon>Iridoideae</taxon>
        <taxon>Irideae</taxon>
        <taxon>Iris</taxon>
    </lineage>
</organism>
<protein>
    <submittedName>
        <fullName evidence="1">ABC transporter G family member 39</fullName>
    </submittedName>
</protein>
<sequence>MAIATKNKSEKKADKYATRTCFDGHINSQTPKFDQEAPNSLLAMTKDSGTIWSDLLKCQKKNIRRFSQLYPMHMLRLSSTGASSTASSASNGS</sequence>
<reference evidence="1" key="2">
    <citation type="submission" date="2023-04" db="EMBL/GenBank/DDBJ databases">
        <authorList>
            <person name="Bruccoleri R.E."/>
            <person name="Oakeley E.J."/>
            <person name="Faust A.-M."/>
            <person name="Dessus-Babus S."/>
            <person name="Altorfer M."/>
            <person name="Burckhardt D."/>
            <person name="Oertli M."/>
            <person name="Naumann U."/>
            <person name="Petersen F."/>
            <person name="Wong J."/>
        </authorList>
    </citation>
    <scope>NUCLEOTIDE SEQUENCE</scope>
    <source>
        <strain evidence="1">GSM-AAB239-AS_SAM_17_03QT</strain>
        <tissue evidence="1">Leaf</tissue>
    </source>
</reference>
<dbReference type="Proteomes" id="UP001140949">
    <property type="component" value="Unassembled WGS sequence"/>
</dbReference>
<name>A0AAX6EEY5_IRIPA</name>
<comment type="caution">
    <text evidence="1">The sequence shown here is derived from an EMBL/GenBank/DDBJ whole genome shotgun (WGS) entry which is preliminary data.</text>
</comment>
<dbReference type="EMBL" id="JANAVB010037220">
    <property type="protein sequence ID" value="KAJ6802499.1"/>
    <property type="molecule type" value="Genomic_DNA"/>
</dbReference>
<accession>A0AAX6EEY5</accession>
<reference evidence="1" key="1">
    <citation type="journal article" date="2023" name="GigaByte">
        <title>Genome assembly of the bearded iris, Iris pallida Lam.</title>
        <authorList>
            <person name="Bruccoleri R.E."/>
            <person name="Oakeley E.J."/>
            <person name="Faust A.M.E."/>
            <person name="Altorfer M."/>
            <person name="Dessus-Babus S."/>
            <person name="Burckhardt D."/>
            <person name="Oertli M."/>
            <person name="Naumann U."/>
            <person name="Petersen F."/>
            <person name="Wong J."/>
        </authorList>
    </citation>
    <scope>NUCLEOTIDE SEQUENCE</scope>
    <source>
        <strain evidence="1">GSM-AAB239-AS_SAM_17_03QT</strain>
    </source>
</reference>
<evidence type="ECO:0000313" key="2">
    <source>
        <dbReference type="Proteomes" id="UP001140949"/>
    </source>
</evidence>
<proteinExistence type="predicted"/>
<evidence type="ECO:0000313" key="1">
    <source>
        <dbReference type="EMBL" id="KAJ6802499.1"/>
    </source>
</evidence>